<proteinExistence type="predicted"/>
<keyword evidence="4" id="KW-0862">Zinc</keyword>
<evidence type="ECO:0000256" key="3">
    <source>
        <dbReference type="ARBA" id="ARBA00023027"/>
    </source>
</evidence>
<organism evidence="6 7">
    <name type="scientific">Candidatus Accumulibacter contiguus</name>
    <dbReference type="NCBI Taxonomy" id="2954381"/>
    <lineage>
        <taxon>Bacteria</taxon>
        <taxon>Pseudomonadati</taxon>
        <taxon>Pseudomonadota</taxon>
        <taxon>Betaproteobacteria</taxon>
        <taxon>Candidatus Accumulibacter</taxon>
    </lineage>
</organism>
<feature type="binding site" evidence="4">
    <location>
        <position position="142"/>
    </location>
    <ligand>
        <name>Zn(2+)</name>
        <dbReference type="ChEBI" id="CHEBI:29105"/>
    </ligand>
</feature>
<comment type="caution">
    <text evidence="6">The sequence shown here is derived from an EMBL/GenBank/DDBJ whole genome shotgun (WGS) entry which is preliminary data.</text>
</comment>
<gene>
    <name evidence="6" type="ORF">E4Q08_02175</name>
</gene>
<keyword evidence="3" id="KW-0520">NAD</keyword>
<feature type="binding site" evidence="4">
    <location>
        <position position="162"/>
    </location>
    <ligand>
        <name>Zn(2+)</name>
        <dbReference type="ChEBI" id="CHEBI:29105"/>
    </ligand>
</feature>
<evidence type="ECO:0000313" key="7">
    <source>
        <dbReference type="Proteomes" id="UP000886469"/>
    </source>
</evidence>
<keyword evidence="4" id="KW-0479">Metal-binding</keyword>
<dbReference type="InterPro" id="IPR026591">
    <property type="entry name" value="Sirtuin_cat_small_dom_sf"/>
</dbReference>
<evidence type="ECO:0000259" key="5">
    <source>
        <dbReference type="PROSITE" id="PS50305"/>
    </source>
</evidence>
<dbReference type="PROSITE" id="PS50305">
    <property type="entry name" value="SIRTUIN"/>
    <property type="match status" value="1"/>
</dbReference>
<dbReference type="Gene3D" id="3.30.1600.10">
    <property type="entry name" value="SIR2/SIRT2 'Small Domain"/>
    <property type="match status" value="1"/>
</dbReference>
<keyword evidence="7" id="KW-1185">Reference proteome</keyword>
<keyword evidence="2" id="KW-0808">Transferase</keyword>
<dbReference type="EC" id="2.3.1.286" evidence="1"/>
<protein>
    <recommendedName>
        <fullName evidence="1">protein acetyllysine N-acetyltransferase</fullName>
        <ecNumber evidence="1">2.3.1.286</ecNumber>
    </recommendedName>
</protein>
<dbReference type="InterPro" id="IPR029035">
    <property type="entry name" value="DHS-like_NAD/FAD-binding_dom"/>
</dbReference>
<dbReference type="InterPro" id="IPR003000">
    <property type="entry name" value="Sirtuin"/>
</dbReference>
<dbReference type="Gene3D" id="3.40.50.1220">
    <property type="entry name" value="TPP-binding domain"/>
    <property type="match status" value="1"/>
</dbReference>
<reference evidence="6" key="1">
    <citation type="submission" date="2019-03" db="EMBL/GenBank/DDBJ databases">
        <title>Metabolic reconstructions from genomes of highly enriched 'Candidatus Accumulibacter' and 'Candidatus Competibacter' bioreactor populations.</title>
        <authorList>
            <person name="Annavajhala M.K."/>
            <person name="Welles L."/>
            <person name="Abbas B."/>
            <person name="Sorokin D."/>
            <person name="Park H."/>
            <person name="Van Loosdrecht M."/>
            <person name="Chandran K."/>
        </authorList>
    </citation>
    <scope>NUCLEOTIDE SEQUENCE</scope>
    <source>
        <strain evidence="6">SBR_L</strain>
    </source>
</reference>
<feature type="active site" description="Proton acceptor" evidence="4">
    <location>
        <position position="134"/>
    </location>
</feature>
<sequence length="262" mass="28545">MRQSLQTFTKEMIMQNLGSIASLLRETSEVVVFSGAGLSADSGIPTFRDGATGLWNNVDPDEVASIEGFLRNPQRAWSWLLQLRNLVDERHPNAGHHAIARLDEICSAQQFTVITQNIDGYHARAGNQNVLEVHGTIHRVRCHRHCGFVASWDQSSLEPYACPVCGAPVRPDLVMFGEMLDEAVFAAAEISSLNADVFFCVGTSFTVQPAARLPLWAKQAGAVVVEVNPHPTPLSDLADYSIRSGASQFFGALCAKLEAPDL</sequence>
<evidence type="ECO:0000313" key="6">
    <source>
        <dbReference type="EMBL" id="NMQ04150.1"/>
    </source>
</evidence>
<dbReference type="EMBL" id="SPMX01000006">
    <property type="protein sequence ID" value="NMQ04150.1"/>
    <property type="molecule type" value="Genomic_DNA"/>
</dbReference>
<accession>A0ABX1T3D4</accession>
<evidence type="ECO:0000256" key="4">
    <source>
        <dbReference type="PROSITE-ProRule" id="PRU00236"/>
    </source>
</evidence>
<dbReference type="Pfam" id="PF02146">
    <property type="entry name" value="SIR2"/>
    <property type="match status" value="1"/>
</dbReference>
<dbReference type="InterPro" id="IPR050134">
    <property type="entry name" value="NAD-dep_sirtuin_deacylases"/>
</dbReference>
<feature type="binding site" evidence="4">
    <location>
        <position position="165"/>
    </location>
    <ligand>
        <name>Zn(2+)</name>
        <dbReference type="ChEBI" id="CHEBI:29105"/>
    </ligand>
</feature>
<feature type="domain" description="Deacetylase sirtuin-type" evidence="5">
    <location>
        <begin position="10"/>
        <end position="260"/>
    </location>
</feature>
<dbReference type="PANTHER" id="PTHR11085:SF4">
    <property type="entry name" value="NAD-DEPENDENT PROTEIN DEACYLASE"/>
    <property type="match status" value="1"/>
</dbReference>
<dbReference type="PANTHER" id="PTHR11085">
    <property type="entry name" value="NAD-DEPENDENT PROTEIN DEACYLASE SIRTUIN-5, MITOCHONDRIAL-RELATED"/>
    <property type="match status" value="1"/>
</dbReference>
<dbReference type="NCBIfam" id="NF001753">
    <property type="entry name" value="PRK00481.1-3"/>
    <property type="match status" value="1"/>
</dbReference>
<evidence type="ECO:0000256" key="2">
    <source>
        <dbReference type="ARBA" id="ARBA00022679"/>
    </source>
</evidence>
<dbReference type="SUPFAM" id="SSF52467">
    <property type="entry name" value="DHS-like NAD/FAD-binding domain"/>
    <property type="match status" value="1"/>
</dbReference>
<dbReference type="InterPro" id="IPR026590">
    <property type="entry name" value="Ssirtuin_cat_dom"/>
</dbReference>
<evidence type="ECO:0000256" key="1">
    <source>
        <dbReference type="ARBA" id="ARBA00012928"/>
    </source>
</evidence>
<feature type="binding site" evidence="4">
    <location>
        <position position="146"/>
    </location>
    <ligand>
        <name>Zn(2+)</name>
        <dbReference type="ChEBI" id="CHEBI:29105"/>
    </ligand>
</feature>
<dbReference type="Proteomes" id="UP000886469">
    <property type="component" value="Unassembled WGS sequence"/>
</dbReference>
<name>A0ABX1T3D4_9PROT</name>